<evidence type="ECO:0000313" key="1">
    <source>
        <dbReference type="EMBL" id="KAK6619057.1"/>
    </source>
</evidence>
<gene>
    <name evidence="1" type="ORF">RUM44_003439</name>
</gene>
<proteinExistence type="predicted"/>
<accession>A0ABR1AH23</accession>
<evidence type="ECO:0000313" key="2">
    <source>
        <dbReference type="Proteomes" id="UP001359485"/>
    </source>
</evidence>
<organism evidence="1 2">
    <name type="scientific">Polyplax serrata</name>
    <name type="common">Common mouse louse</name>
    <dbReference type="NCBI Taxonomy" id="468196"/>
    <lineage>
        <taxon>Eukaryota</taxon>
        <taxon>Metazoa</taxon>
        <taxon>Ecdysozoa</taxon>
        <taxon>Arthropoda</taxon>
        <taxon>Hexapoda</taxon>
        <taxon>Insecta</taxon>
        <taxon>Pterygota</taxon>
        <taxon>Neoptera</taxon>
        <taxon>Paraneoptera</taxon>
        <taxon>Psocodea</taxon>
        <taxon>Troctomorpha</taxon>
        <taxon>Phthiraptera</taxon>
        <taxon>Anoplura</taxon>
        <taxon>Polyplacidae</taxon>
        <taxon>Polyplax</taxon>
    </lineage>
</organism>
<protein>
    <submittedName>
        <fullName evidence="1">Uncharacterized protein</fullName>
    </submittedName>
</protein>
<dbReference type="Proteomes" id="UP001359485">
    <property type="component" value="Unassembled WGS sequence"/>
</dbReference>
<sequence length="111" mass="12084">MDVNSPPNTLFSMIFCNFAADCEAAASHQIQWRNLAQISSPVQAKVPVKQNLAHPSTLVTDKLAVGVRIVNVRTTRGIKSEDFVSHVGSTGLEDFLVSTEVTDVTTPFRVI</sequence>
<comment type="caution">
    <text evidence="1">The sequence shown here is derived from an EMBL/GenBank/DDBJ whole genome shotgun (WGS) entry which is preliminary data.</text>
</comment>
<reference evidence="1 2" key="1">
    <citation type="submission" date="2023-09" db="EMBL/GenBank/DDBJ databases">
        <title>Genomes of two closely related lineages of the louse Polyplax serrata with different host specificities.</title>
        <authorList>
            <person name="Martinu J."/>
            <person name="Tarabai H."/>
            <person name="Stefka J."/>
            <person name="Hypsa V."/>
        </authorList>
    </citation>
    <scope>NUCLEOTIDE SEQUENCE [LARGE SCALE GENOMIC DNA]</scope>
    <source>
        <strain evidence="1">98ZLc_SE</strain>
    </source>
</reference>
<dbReference type="EMBL" id="JAWJWF010000049">
    <property type="protein sequence ID" value="KAK6619057.1"/>
    <property type="molecule type" value="Genomic_DNA"/>
</dbReference>
<name>A0ABR1AH23_POLSC</name>
<keyword evidence="2" id="KW-1185">Reference proteome</keyword>